<protein>
    <recommendedName>
        <fullName evidence="2">DNA polymerase III subunit delta</fullName>
        <ecNumber evidence="1">2.7.7.7</ecNumber>
    </recommendedName>
</protein>
<evidence type="ECO:0000259" key="9">
    <source>
        <dbReference type="Pfam" id="PF06144"/>
    </source>
</evidence>
<dbReference type="InterPro" id="IPR005790">
    <property type="entry name" value="DNA_polIII_delta"/>
</dbReference>
<dbReference type="EMBL" id="MBTF01000009">
    <property type="protein sequence ID" value="OOQ60126.1"/>
    <property type="molecule type" value="Genomic_DNA"/>
</dbReference>
<dbReference type="GO" id="GO:0003887">
    <property type="term" value="F:DNA-directed DNA polymerase activity"/>
    <property type="evidence" value="ECO:0007669"/>
    <property type="project" value="UniProtKB-KW"/>
</dbReference>
<dbReference type="Pfam" id="PF21694">
    <property type="entry name" value="DNA_pol3_delta_C"/>
    <property type="match status" value="1"/>
</dbReference>
<dbReference type="Proteomes" id="UP000189739">
    <property type="component" value="Unassembled WGS sequence"/>
</dbReference>
<feature type="domain" description="DNA polymerase III delta N-terminal" evidence="9">
    <location>
        <begin position="19"/>
        <end position="142"/>
    </location>
</feature>
<dbReference type="GO" id="GO:0006261">
    <property type="term" value="P:DNA-templated DNA replication"/>
    <property type="evidence" value="ECO:0007669"/>
    <property type="project" value="TreeGrafter"/>
</dbReference>
<evidence type="ECO:0000256" key="7">
    <source>
        <dbReference type="ARBA" id="ARBA00034754"/>
    </source>
</evidence>
<dbReference type="GO" id="GO:0003677">
    <property type="term" value="F:DNA binding"/>
    <property type="evidence" value="ECO:0007669"/>
    <property type="project" value="InterPro"/>
</dbReference>
<sequence>MTALEILKDLKARKFKPLYLLHGEEPYFIDLVSNYIEHKVLSDAEKGFNQTVLYGKDTDVMTAINAAKRYPMMSDYQIVMVKEAQDMKWGKDDDDKKHINPLLAYLENPLPSTILVFCYKYGKFDKRKKTYKAIDKNGLVFESAALYDNKIPGWIEGYVSDKKYKIAPQASAMLAEYLGNDLSKVANELDKLMLNIAQGEEISLKHIQDNIGISKEYNVFELQSALVRKDAYKVNQIVNYFEANPKANPIVLVLGNLNNFFTKVLAYHYVKDKSQQNLARELGVSPYFVKDYEQAARGYSLGKTFQVISSLREYDLKSKGVDSNTDPGGLMRELMFKILH</sequence>
<keyword evidence="6" id="KW-0239">DNA-directed DNA polymerase</keyword>
<reference evidence="11 12" key="1">
    <citation type="submission" date="2016-07" db="EMBL/GenBank/DDBJ databases">
        <title>Genomic analysis of zinc-resistant bacterium Mucilaginibacter pedocola TBZ30.</title>
        <authorList>
            <person name="Huang J."/>
            <person name="Tang J."/>
        </authorList>
    </citation>
    <scope>NUCLEOTIDE SEQUENCE [LARGE SCALE GENOMIC DNA]</scope>
    <source>
        <strain evidence="11 12">TBZ30</strain>
    </source>
</reference>
<evidence type="ECO:0000259" key="10">
    <source>
        <dbReference type="Pfam" id="PF21694"/>
    </source>
</evidence>
<feature type="domain" description="DNA polymerase III delta subunit-like C-terminal" evidence="10">
    <location>
        <begin position="216"/>
        <end position="320"/>
    </location>
</feature>
<dbReference type="Gene3D" id="3.40.50.300">
    <property type="entry name" value="P-loop containing nucleotide triphosphate hydrolases"/>
    <property type="match status" value="1"/>
</dbReference>
<dbReference type="NCBIfam" id="TIGR01128">
    <property type="entry name" value="holA"/>
    <property type="match status" value="1"/>
</dbReference>
<comment type="caution">
    <text evidence="11">The sequence shown here is derived from an EMBL/GenBank/DDBJ whole genome shotgun (WGS) entry which is preliminary data.</text>
</comment>
<dbReference type="InterPro" id="IPR008921">
    <property type="entry name" value="DNA_pol3_clamp-load_cplx_C"/>
</dbReference>
<proteinExistence type="inferred from homology"/>
<dbReference type="STRING" id="1792845.BC343_26770"/>
<name>A0A1S9PGN9_9SPHI</name>
<dbReference type="Pfam" id="PF06144">
    <property type="entry name" value="DNA_pol3_delta"/>
    <property type="match status" value="1"/>
</dbReference>
<comment type="similarity">
    <text evidence="7">Belongs to the DNA polymerase HolA subunit family.</text>
</comment>
<dbReference type="InterPro" id="IPR010372">
    <property type="entry name" value="DNA_pol3_delta_N"/>
</dbReference>
<dbReference type="SUPFAM" id="SSF48019">
    <property type="entry name" value="post-AAA+ oligomerization domain-like"/>
    <property type="match status" value="1"/>
</dbReference>
<dbReference type="PANTHER" id="PTHR34388:SF1">
    <property type="entry name" value="DNA POLYMERASE III SUBUNIT DELTA"/>
    <property type="match status" value="1"/>
</dbReference>
<organism evidence="11 12">
    <name type="scientific">Mucilaginibacter pedocola</name>
    <dbReference type="NCBI Taxonomy" id="1792845"/>
    <lineage>
        <taxon>Bacteria</taxon>
        <taxon>Pseudomonadati</taxon>
        <taxon>Bacteroidota</taxon>
        <taxon>Sphingobacteriia</taxon>
        <taxon>Sphingobacteriales</taxon>
        <taxon>Sphingobacteriaceae</taxon>
        <taxon>Mucilaginibacter</taxon>
    </lineage>
</organism>
<gene>
    <name evidence="11" type="ORF">BC343_26770</name>
</gene>
<dbReference type="InterPro" id="IPR027417">
    <property type="entry name" value="P-loop_NTPase"/>
</dbReference>
<dbReference type="GO" id="GO:0009360">
    <property type="term" value="C:DNA polymerase III complex"/>
    <property type="evidence" value="ECO:0007669"/>
    <property type="project" value="InterPro"/>
</dbReference>
<dbReference type="Gene3D" id="1.20.272.10">
    <property type="match status" value="1"/>
</dbReference>
<accession>A0A1S9PGN9</accession>
<evidence type="ECO:0000256" key="5">
    <source>
        <dbReference type="ARBA" id="ARBA00022705"/>
    </source>
</evidence>
<dbReference type="OrthoDB" id="1172326at2"/>
<keyword evidence="5" id="KW-0235">DNA replication</keyword>
<evidence type="ECO:0000256" key="3">
    <source>
        <dbReference type="ARBA" id="ARBA00022679"/>
    </source>
</evidence>
<dbReference type="PANTHER" id="PTHR34388">
    <property type="entry name" value="DNA POLYMERASE III SUBUNIT DELTA"/>
    <property type="match status" value="1"/>
</dbReference>
<keyword evidence="12" id="KW-1185">Reference proteome</keyword>
<evidence type="ECO:0000313" key="11">
    <source>
        <dbReference type="EMBL" id="OOQ60126.1"/>
    </source>
</evidence>
<evidence type="ECO:0000256" key="8">
    <source>
        <dbReference type="ARBA" id="ARBA00049244"/>
    </source>
</evidence>
<dbReference type="SUPFAM" id="SSF52540">
    <property type="entry name" value="P-loop containing nucleoside triphosphate hydrolases"/>
    <property type="match status" value="1"/>
</dbReference>
<evidence type="ECO:0000313" key="12">
    <source>
        <dbReference type="Proteomes" id="UP000189739"/>
    </source>
</evidence>
<evidence type="ECO:0000256" key="1">
    <source>
        <dbReference type="ARBA" id="ARBA00012417"/>
    </source>
</evidence>
<keyword evidence="4" id="KW-0548">Nucleotidyltransferase</keyword>
<dbReference type="EC" id="2.7.7.7" evidence="1"/>
<dbReference type="Gene3D" id="1.10.8.60">
    <property type="match status" value="1"/>
</dbReference>
<dbReference type="RefSeq" id="WP_078347906.1">
    <property type="nucleotide sequence ID" value="NZ_MBTF01000009.1"/>
</dbReference>
<dbReference type="AlphaFoldDB" id="A0A1S9PGN9"/>
<evidence type="ECO:0000256" key="6">
    <source>
        <dbReference type="ARBA" id="ARBA00022932"/>
    </source>
</evidence>
<evidence type="ECO:0000256" key="2">
    <source>
        <dbReference type="ARBA" id="ARBA00017703"/>
    </source>
</evidence>
<comment type="catalytic activity">
    <reaction evidence="8">
        <text>DNA(n) + a 2'-deoxyribonucleoside 5'-triphosphate = DNA(n+1) + diphosphate</text>
        <dbReference type="Rhea" id="RHEA:22508"/>
        <dbReference type="Rhea" id="RHEA-COMP:17339"/>
        <dbReference type="Rhea" id="RHEA-COMP:17340"/>
        <dbReference type="ChEBI" id="CHEBI:33019"/>
        <dbReference type="ChEBI" id="CHEBI:61560"/>
        <dbReference type="ChEBI" id="CHEBI:173112"/>
        <dbReference type="EC" id="2.7.7.7"/>
    </reaction>
</comment>
<keyword evidence="3" id="KW-0808">Transferase</keyword>
<dbReference type="InterPro" id="IPR048466">
    <property type="entry name" value="DNA_pol3_delta-like_C"/>
</dbReference>
<evidence type="ECO:0000256" key="4">
    <source>
        <dbReference type="ARBA" id="ARBA00022695"/>
    </source>
</evidence>